<keyword evidence="2" id="KW-1185">Reference proteome</keyword>
<evidence type="ECO:0000313" key="2">
    <source>
        <dbReference type="Proteomes" id="UP000274822"/>
    </source>
</evidence>
<name>A0A433Q5R3_9FUNG</name>
<protein>
    <submittedName>
        <fullName evidence="1">Uncharacterized protein</fullName>
    </submittedName>
</protein>
<organism evidence="1 2">
    <name type="scientific">Jimgerdemannia flammicorona</name>
    <dbReference type="NCBI Taxonomy" id="994334"/>
    <lineage>
        <taxon>Eukaryota</taxon>
        <taxon>Fungi</taxon>
        <taxon>Fungi incertae sedis</taxon>
        <taxon>Mucoromycota</taxon>
        <taxon>Mucoromycotina</taxon>
        <taxon>Endogonomycetes</taxon>
        <taxon>Endogonales</taxon>
        <taxon>Endogonaceae</taxon>
        <taxon>Jimgerdemannia</taxon>
    </lineage>
</organism>
<dbReference type="EMBL" id="RBNJ01013883">
    <property type="protein sequence ID" value="RUS25117.1"/>
    <property type="molecule type" value="Genomic_DNA"/>
</dbReference>
<proteinExistence type="predicted"/>
<gene>
    <name evidence="1" type="ORF">BC938DRAFT_472601</name>
</gene>
<comment type="caution">
    <text evidence="1">The sequence shown here is derived from an EMBL/GenBank/DDBJ whole genome shotgun (WGS) entry which is preliminary data.</text>
</comment>
<sequence length="111" mass="12152">MGHATRRLIHHGLRITTNLRGRSARTAALATKAGVVDMPDDEALVVENRKKGKTAEEVTEILAEAELMSSGMEACTVSEINCLPFSNVLEGYEPLVKVMKVLLIHLSIYGY</sequence>
<dbReference type="AlphaFoldDB" id="A0A433Q5R3"/>
<reference evidence="1 2" key="1">
    <citation type="journal article" date="2018" name="New Phytol.">
        <title>Phylogenomics of Endogonaceae and evolution of mycorrhizas within Mucoromycota.</title>
        <authorList>
            <person name="Chang Y."/>
            <person name="Desiro A."/>
            <person name="Na H."/>
            <person name="Sandor L."/>
            <person name="Lipzen A."/>
            <person name="Clum A."/>
            <person name="Barry K."/>
            <person name="Grigoriev I.V."/>
            <person name="Martin F.M."/>
            <person name="Stajich J.E."/>
            <person name="Smith M.E."/>
            <person name="Bonito G."/>
            <person name="Spatafora J.W."/>
        </authorList>
    </citation>
    <scope>NUCLEOTIDE SEQUENCE [LARGE SCALE GENOMIC DNA]</scope>
    <source>
        <strain evidence="1 2">AD002</strain>
    </source>
</reference>
<evidence type="ECO:0000313" key="1">
    <source>
        <dbReference type="EMBL" id="RUS25117.1"/>
    </source>
</evidence>
<dbReference type="Proteomes" id="UP000274822">
    <property type="component" value="Unassembled WGS sequence"/>
</dbReference>
<accession>A0A433Q5R3</accession>